<dbReference type="Gene3D" id="2.60.20.10">
    <property type="entry name" value="Crystallins"/>
    <property type="match status" value="6"/>
</dbReference>
<organism evidence="7 8">
    <name type="scientific">Pelobates cultripes</name>
    <name type="common">Western spadefoot toad</name>
    <dbReference type="NCBI Taxonomy" id="61616"/>
    <lineage>
        <taxon>Eukaryota</taxon>
        <taxon>Metazoa</taxon>
        <taxon>Chordata</taxon>
        <taxon>Craniata</taxon>
        <taxon>Vertebrata</taxon>
        <taxon>Euteleostomi</taxon>
        <taxon>Amphibia</taxon>
        <taxon>Batrachia</taxon>
        <taxon>Anura</taxon>
        <taxon>Pelobatoidea</taxon>
        <taxon>Pelobatidae</taxon>
        <taxon>Pelobates</taxon>
    </lineage>
</organism>
<dbReference type="SMART" id="SM00247">
    <property type="entry name" value="XTALbg"/>
    <property type="match status" value="6"/>
</dbReference>
<evidence type="ECO:0000256" key="1">
    <source>
        <dbReference type="ARBA" id="ARBA00003689"/>
    </source>
</evidence>
<evidence type="ECO:0000256" key="2">
    <source>
        <dbReference type="ARBA" id="ARBA00009646"/>
    </source>
</evidence>
<feature type="region of interest" description="Disordered" evidence="5">
    <location>
        <begin position="1"/>
        <end position="118"/>
    </location>
</feature>
<dbReference type="Gene3D" id="2.80.10.50">
    <property type="match status" value="1"/>
</dbReference>
<proteinExistence type="inferred from homology"/>
<feature type="compositionally biased region" description="Basic and acidic residues" evidence="5">
    <location>
        <begin position="50"/>
        <end position="69"/>
    </location>
</feature>
<protein>
    <recommendedName>
        <fullName evidence="6">Beta/gamma crystallin 'Greek key' domain-containing protein</fullName>
    </recommendedName>
</protein>
<feature type="region of interest" description="Disordered" evidence="5">
    <location>
        <begin position="634"/>
        <end position="656"/>
    </location>
</feature>
<keyword evidence="8" id="KW-1185">Reference proteome</keyword>
<evidence type="ECO:0000259" key="6">
    <source>
        <dbReference type="PROSITE" id="PS50915"/>
    </source>
</evidence>
<dbReference type="Pfam" id="PF00030">
    <property type="entry name" value="Crystall"/>
    <property type="match status" value="6"/>
</dbReference>
<feature type="domain" description="Beta/gamma crystallin 'Greek key'" evidence="6">
    <location>
        <begin position="892"/>
        <end position="934"/>
    </location>
</feature>
<comment type="similarity">
    <text evidence="2">Belongs to the beta/gamma-crystallin family.</text>
</comment>
<dbReference type="GO" id="GO:0005212">
    <property type="term" value="F:structural constituent of eye lens"/>
    <property type="evidence" value="ECO:0007669"/>
    <property type="project" value="UniProtKB-KW"/>
</dbReference>
<dbReference type="EMBL" id="OW240912">
    <property type="protein sequence ID" value="CAH2221631.1"/>
    <property type="molecule type" value="Genomic_DNA"/>
</dbReference>
<evidence type="ECO:0000313" key="8">
    <source>
        <dbReference type="Proteomes" id="UP001295444"/>
    </source>
</evidence>
<dbReference type="InterPro" id="IPR000772">
    <property type="entry name" value="Ricin_B_lectin"/>
</dbReference>
<dbReference type="InterPro" id="IPR011024">
    <property type="entry name" value="G_crystallin-like"/>
</dbReference>
<sequence>MSSRTPEMSSPTKKKSLRKRLLGLFSRSESNLKDKDRIPSEGSTSPSVDSSKHGAQHLDKKGRHSWSEKRGKKNRHESVDGVSEGVQSLPRLRHPRPEDAIQRRTSRTSKTRSLSYSDLDQPASGFLQRFGSLSWRKKRYSASEYSDPIAGESTPTDSHSSMTLTIDSEVGVWNRRPKSCIVESHCESPTLKGSKEIKRTSELAKSFDCFPDFLGHPYSSTGLSEGENATLQSSLTLSENLYGEEDESLPHWAENILKEYLSPRQVNVGSPLYPPVLGVLEEDEEPMVFQSPIYYHHHSTSESMQSVNSQNQKKSHVLALEPSNTISDVQVLNPPFRRQLEPSILGQGSIKNQSHKTHKSKYTIILTQDKIEKEPSHTLGSVHIQDESHIVTQDNTPKNQTPKKLKYIVESGTTQNQVTLQMKHCQDEVDLGTSEVQSPPFQLEYFNYGKEKIDTPLYSSILGQSTIQNISTVSPAQLKVYKDHPGEQKSPITSKIRYEVIITMTKEESEKEGEEVSGLGVNLLRQNELAGPDLKLSPSLESQAFGYHGAGPAEVTAQEHLGSHIQTEECTGHEEAIPKEKKGGENFEGAHLDRSLVDECSLFPFGCEQKVENCRLHSSKMEKEVSLLRERPCSPYRSQHPRTHHIEKPHGQLNPRPGKIIIFSEPEFKGQTHEIYSDVGNTSGWELPDSISVRVVRGGWLLYEKPLFRGKRLMLLEGDTDLTCPWNRQKKTNKEDTNGHNSWIGSLRHVVKDFQVPQISLFPEQNGEGEKVKIVGPAPDTHAFGQPIKTESIIVHSGLWLLYSKPFFEGDPYILESGGYPNRKSWGGLDSHLCSLQPARIGGPTVEKPNEPKLHIFQYPAFEGHMWEVTRDLHSVQVELLTNVGSLKILGGCWVGYEKEGFRGHQYLLEEGEFRNWSHWGGRTEELGSLRLIRTDFSEPEIVLYEDPGCSEGPCLRLNEALADIEVAQYRSKTGSIHVLSGVWVAYENVDFSGEQYILEKGTYHSYQDWGAENSTICSLQPVLQLGGQNLHYVSKIQLFSEPNFHGGCLICTGDHILLPETFSPESCRVEGGSWILYEGEDCTGEQYVLSEGEYPTRTAMGCLTVCVLRSLRKVPFYFSVPSISLHGLERFEGKELEFSVEIRSLQGEGYNNHVLSVRVESGIWVLYEHSDFRGRQWLLEKTQIPNWLLYSGLQRVGSLCPIRQRRVYIRIRNRALNLFLSVPEQAEDMKAARVLVTEPKEGSCELWYYEDGHIKNQIAPHMSLQVVGKPGPGTKVVLWAEGRKPVQTWSLQDSGYIISHTFQGMCIDVKGGNSYDSDHVVVWEMEEDRCTQHWDVEVF</sequence>
<feature type="domain" description="Beta/gamma crystallin 'Greek key'" evidence="6">
    <location>
        <begin position="798"/>
        <end position="840"/>
    </location>
</feature>
<dbReference type="InterPro" id="IPR050252">
    <property type="entry name" value="Beta/Gamma-Crystallin"/>
</dbReference>
<feature type="domain" description="Beta/gamma crystallin 'Greek key'" evidence="6">
    <location>
        <begin position="982"/>
        <end position="1024"/>
    </location>
</feature>
<dbReference type="PROSITE" id="PS50915">
    <property type="entry name" value="CRYSTALLIN_BETA_GAMMA"/>
    <property type="match status" value="8"/>
</dbReference>
<gene>
    <name evidence="7" type="ORF">PECUL_23A036837</name>
</gene>
<dbReference type="PRINTS" id="PR01367">
    <property type="entry name" value="BGCRYSTALLIN"/>
</dbReference>
<dbReference type="InterPro" id="IPR001064">
    <property type="entry name" value="Beta/gamma_crystallin"/>
</dbReference>
<dbReference type="SUPFAM" id="SSF49695">
    <property type="entry name" value="gamma-Crystallin-like"/>
    <property type="match status" value="3"/>
</dbReference>
<name>A0AAD1R399_PELCU</name>
<feature type="compositionally biased region" description="Basic residues" evidence="5">
    <location>
        <begin position="12"/>
        <end position="21"/>
    </location>
</feature>
<dbReference type="SUPFAM" id="SSF50370">
    <property type="entry name" value="Ricin B-like lectins"/>
    <property type="match status" value="1"/>
</dbReference>
<evidence type="ECO:0000313" key="7">
    <source>
        <dbReference type="EMBL" id="CAH2221631.1"/>
    </source>
</evidence>
<keyword evidence="3" id="KW-0273">Eye lens protein</keyword>
<evidence type="ECO:0000256" key="4">
    <source>
        <dbReference type="ARBA" id="ARBA00022737"/>
    </source>
</evidence>
<dbReference type="PANTHER" id="PTHR11818:SF50">
    <property type="entry name" value="BETA_GAMMA CRYSTALLIN DOMAIN-CONTAINING PROTEIN 2"/>
    <property type="match status" value="1"/>
</dbReference>
<dbReference type="PANTHER" id="PTHR11818">
    <property type="entry name" value="BETA/GAMMA CRYSTALLIN"/>
    <property type="match status" value="1"/>
</dbReference>
<feature type="compositionally biased region" description="Polar residues" evidence="5">
    <location>
        <begin position="1"/>
        <end position="11"/>
    </location>
</feature>
<feature type="domain" description="Beta/gamma crystallin 'Greek key'" evidence="6">
    <location>
        <begin position="852"/>
        <end position="891"/>
    </location>
</feature>
<dbReference type="PROSITE" id="PS50231">
    <property type="entry name" value="RICIN_B_LECTIN"/>
    <property type="match status" value="1"/>
</dbReference>
<accession>A0AAD1R399</accession>
<dbReference type="Proteomes" id="UP001295444">
    <property type="component" value="Chromosome 01"/>
</dbReference>
<dbReference type="SMART" id="SM00458">
    <property type="entry name" value="RICIN"/>
    <property type="match status" value="1"/>
</dbReference>
<evidence type="ECO:0000256" key="3">
    <source>
        <dbReference type="ARBA" id="ARBA00022613"/>
    </source>
</evidence>
<feature type="domain" description="Beta/gamma crystallin 'Greek key'" evidence="6">
    <location>
        <begin position="658"/>
        <end position="697"/>
    </location>
</feature>
<feature type="compositionally biased region" description="Basic and acidic residues" evidence="5">
    <location>
        <begin position="30"/>
        <end position="39"/>
    </location>
</feature>
<dbReference type="InterPro" id="IPR035992">
    <property type="entry name" value="Ricin_B-like_lectins"/>
</dbReference>
<feature type="domain" description="Beta/gamma crystallin 'Greek key'" evidence="6">
    <location>
        <begin position="698"/>
        <end position="751"/>
    </location>
</feature>
<reference evidence="7" key="1">
    <citation type="submission" date="2022-03" db="EMBL/GenBank/DDBJ databases">
        <authorList>
            <person name="Alioto T."/>
            <person name="Alioto T."/>
            <person name="Gomez Garrido J."/>
        </authorList>
    </citation>
    <scope>NUCLEOTIDE SEQUENCE</scope>
</reference>
<keyword evidence="4" id="KW-0677">Repeat</keyword>
<dbReference type="Pfam" id="PF00652">
    <property type="entry name" value="Ricin_B_lectin"/>
    <property type="match status" value="1"/>
</dbReference>
<feature type="domain" description="Beta/gamma crystallin 'Greek key'" evidence="6">
    <location>
        <begin position="1163"/>
        <end position="1204"/>
    </location>
</feature>
<evidence type="ECO:0000256" key="5">
    <source>
        <dbReference type="SAM" id="MobiDB-lite"/>
    </source>
</evidence>
<comment type="function">
    <text evidence="1">Crystallins are the dominant structural components of the vertebrate eye lens.</text>
</comment>
<feature type="domain" description="Beta/gamma crystallin 'Greek key'" evidence="6">
    <location>
        <begin position="1073"/>
        <end position="1116"/>
    </location>
</feature>